<evidence type="ECO:0000256" key="5">
    <source>
        <dbReference type="ARBA" id="ARBA00022806"/>
    </source>
</evidence>
<dbReference type="CDD" id="cd17920">
    <property type="entry name" value="DEXHc_RecQ"/>
    <property type="match status" value="1"/>
</dbReference>
<organism evidence="16">
    <name type="scientific">Paraconexibacter sp. AEG42_29</name>
    <dbReference type="NCBI Taxonomy" id="2997339"/>
    <lineage>
        <taxon>Bacteria</taxon>
        <taxon>Bacillati</taxon>
        <taxon>Actinomycetota</taxon>
        <taxon>Thermoleophilia</taxon>
        <taxon>Solirubrobacterales</taxon>
        <taxon>Paraconexibacteraceae</taxon>
        <taxon>Paraconexibacter</taxon>
    </lineage>
</organism>
<evidence type="ECO:0000259" key="14">
    <source>
        <dbReference type="PROSITE" id="PS51192"/>
    </source>
</evidence>
<feature type="region of interest" description="Disordered" evidence="13">
    <location>
        <begin position="494"/>
        <end position="526"/>
    </location>
</feature>
<dbReference type="GO" id="GO:0043138">
    <property type="term" value="F:3'-5' DNA helicase activity"/>
    <property type="evidence" value="ECO:0007669"/>
    <property type="project" value="UniProtKB-EC"/>
</dbReference>
<dbReference type="InterPro" id="IPR001650">
    <property type="entry name" value="Helicase_C-like"/>
</dbReference>
<dbReference type="EC" id="5.6.2.4" evidence="10"/>
<dbReference type="InterPro" id="IPR011545">
    <property type="entry name" value="DEAD/DEAH_box_helicase_dom"/>
</dbReference>
<comment type="similarity">
    <text evidence="1">Belongs to the helicase family. RecQ subfamily.</text>
</comment>
<dbReference type="EMBL" id="CP114014">
    <property type="protein sequence ID" value="XAY03461.1"/>
    <property type="molecule type" value="Genomic_DNA"/>
</dbReference>
<keyword evidence="3" id="KW-0547">Nucleotide-binding</keyword>
<dbReference type="SMART" id="SM00490">
    <property type="entry name" value="HELICc"/>
    <property type="match status" value="1"/>
</dbReference>
<dbReference type="InterPro" id="IPR002464">
    <property type="entry name" value="DNA/RNA_helicase_DEAH_CS"/>
</dbReference>
<dbReference type="GO" id="GO:0005737">
    <property type="term" value="C:cytoplasm"/>
    <property type="evidence" value="ECO:0007669"/>
    <property type="project" value="TreeGrafter"/>
</dbReference>
<dbReference type="GO" id="GO:0043590">
    <property type="term" value="C:bacterial nucleoid"/>
    <property type="evidence" value="ECO:0007669"/>
    <property type="project" value="TreeGrafter"/>
</dbReference>
<accession>A0AAU7APD7</accession>
<dbReference type="GO" id="GO:0006281">
    <property type="term" value="P:DNA repair"/>
    <property type="evidence" value="ECO:0007669"/>
    <property type="project" value="InterPro"/>
</dbReference>
<dbReference type="Pfam" id="PF09382">
    <property type="entry name" value="RQC"/>
    <property type="match status" value="1"/>
</dbReference>
<dbReference type="InterPro" id="IPR014001">
    <property type="entry name" value="Helicase_ATP-bd"/>
</dbReference>
<dbReference type="PANTHER" id="PTHR13710">
    <property type="entry name" value="DNA HELICASE RECQ FAMILY MEMBER"/>
    <property type="match status" value="1"/>
</dbReference>
<protein>
    <recommendedName>
        <fullName evidence="11">ATP-dependent DNA helicase RecQ</fullName>
        <ecNumber evidence="10">5.6.2.4</ecNumber>
    </recommendedName>
    <alternativeName>
        <fullName evidence="12">DNA 3'-5' helicase RecQ</fullName>
    </alternativeName>
</protein>
<dbReference type="Pfam" id="PF00270">
    <property type="entry name" value="DEAD"/>
    <property type="match status" value="1"/>
</dbReference>
<dbReference type="Gene3D" id="3.40.50.300">
    <property type="entry name" value="P-loop containing nucleotide triphosphate hydrolases"/>
    <property type="match status" value="2"/>
</dbReference>
<dbReference type="PROSITE" id="PS51194">
    <property type="entry name" value="HELICASE_CTER"/>
    <property type="match status" value="1"/>
</dbReference>
<keyword evidence="6" id="KW-0067">ATP-binding</keyword>
<dbReference type="FunFam" id="3.40.50.300:FF:001389">
    <property type="entry name" value="ATP-dependent DNA helicase RecQ"/>
    <property type="match status" value="1"/>
</dbReference>
<dbReference type="GO" id="GO:0009378">
    <property type="term" value="F:four-way junction helicase activity"/>
    <property type="evidence" value="ECO:0007669"/>
    <property type="project" value="TreeGrafter"/>
</dbReference>
<feature type="domain" description="Helicase ATP-binding" evidence="14">
    <location>
        <begin position="24"/>
        <end position="196"/>
    </location>
</feature>
<dbReference type="InterPro" id="IPR004589">
    <property type="entry name" value="DNA_helicase_ATP-dep_RecQ"/>
</dbReference>
<dbReference type="Pfam" id="PF16124">
    <property type="entry name" value="RecQ_Zn_bind"/>
    <property type="match status" value="1"/>
</dbReference>
<dbReference type="GO" id="GO:0030894">
    <property type="term" value="C:replisome"/>
    <property type="evidence" value="ECO:0007669"/>
    <property type="project" value="TreeGrafter"/>
</dbReference>
<evidence type="ECO:0000256" key="13">
    <source>
        <dbReference type="SAM" id="MobiDB-lite"/>
    </source>
</evidence>
<dbReference type="GO" id="GO:0046872">
    <property type="term" value="F:metal ion binding"/>
    <property type="evidence" value="ECO:0007669"/>
    <property type="project" value="UniProtKB-KW"/>
</dbReference>
<evidence type="ECO:0000256" key="3">
    <source>
        <dbReference type="ARBA" id="ARBA00022741"/>
    </source>
</evidence>
<dbReference type="AlphaFoldDB" id="A0AAU7APD7"/>
<dbReference type="GO" id="GO:0006260">
    <property type="term" value="P:DNA replication"/>
    <property type="evidence" value="ECO:0007669"/>
    <property type="project" value="InterPro"/>
</dbReference>
<proteinExistence type="inferred from homology"/>
<dbReference type="InterPro" id="IPR036388">
    <property type="entry name" value="WH-like_DNA-bd_sf"/>
</dbReference>
<dbReference type="GO" id="GO:0006310">
    <property type="term" value="P:DNA recombination"/>
    <property type="evidence" value="ECO:0007669"/>
    <property type="project" value="InterPro"/>
</dbReference>
<dbReference type="Pfam" id="PF00271">
    <property type="entry name" value="Helicase_C"/>
    <property type="match status" value="1"/>
</dbReference>
<evidence type="ECO:0000256" key="12">
    <source>
        <dbReference type="ARBA" id="ARBA00044550"/>
    </source>
</evidence>
<reference evidence="16" key="1">
    <citation type="submission" date="2022-12" db="EMBL/GenBank/DDBJ databases">
        <title>Paraconexibacter alkalitolerans sp. nov. and Baekduia alba sp. nov., isolated from soil and emended description of the genera Paraconexibacter (Chun et al., 2020) and Baekduia (An et al., 2020).</title>
        <authorList>
            <person name="Vieira S."/>
            <person name="Huber K.J."/>
            <person name="Geppert A."/>
            <person name="Wolf J."/>
            <person name="Neumann-Schaal M."/>
            <person name="Muesken M."/>
            <person name="Overmann J."/>
        </authorList>
    </citation>
    <scope>NUCLEOTIDE SEQUENCE</scope>
    <source>
        <strain evidence="16">AEG42_29</strain>
    </source>
</reference>
<dbReference type="PROSITE" id="PS51192">
    <property type="entry name" value="HELICASE_ATP_BIND_1"/>
    <property type="match status" value="1"/>
</dbReference>
<gene>
    <name evidence="16" type="ORF">DSM112329_00276</name>
</gene>
<dbReference type="NCBIfam" id="TIGR00614">
    <property type="entry name" value="recQ_fam"/>
    <property type="match status" value="1"/>
</dbReference>
<dbReference type="Gene3D" id="1.10.10.10">
    <property type="entry name" value="Winged helix-like DNA-binding domain superfamily/Winged helix DNA-binding domain"/>
    <property type="match status" value="1"/>
</dbReference>
<dbReference type="InterPro" id="IPR018982">
    <property type="entry name" value="RQC_domain"/>
</dbReference>
<dbReference type="SMART" id="SM00487">
    <property type="entry name" value="DEXDc"/>
    <property type="match status" value="1"/>
</dbReference>
<evidence type="ECO:0000256" key="6">
    <source>
        <dbReference type="ARBA" id="ARBA00022840"/>
    </source>
</evidence>
<dbReference type="PANTHER" id="PTHR13710:SF105">
    <property type="entry name" value="ATP-DEPENDENT DNA HELICASE Q1"/>
    <property type="match status" value="1"/>
</dbReference>
<keyword evidence="8" id="KW-0413">Isomerase</keyword>
<name>A0AAU7APD7_9ACTN</name>
<evidence type="ECO:0000259" key="15">
    <source>
        <dbReference type="PROSITE" id="PS51194"/>
    </source>
</evidence>
<feature type="domain" description="Helicase C-terminal" evidence="15">
    <location>
        <begin position="220"/>
        <end position="384"/>
    </location>
</feature>
<dbReference type="KEGG" id="parq:DSM112329_00276"/>
<keyword evidence="7" id="KW-0238">DNA-binding</keyword>
<evidence type="ECO:0000256" key="1">
    <source>
        <dbReference type="ARBA" id="ARBA00005446"/>
    </source>
</evidence>
<evidence type="ECO:0000256" key="2">
    <source>
        <dbReference type="ARBA" id="ARBA00022723"/>
    </source>
</evidence>
<evidence type="ECO:0000256" key="10">
    <source>
        <dbReference type="ARBA" id="ARBA00034808"/>
    </source>
</evidence>
<dbReference type="GO" id="GO:0005524">
    <property type="term" value="F:ATP binding"/>
    <property type="evidence" value="ECO:0007669"/>
    <property type="project" value="UniProtKB-KW"/>
</dbReference>
<evidence type="ECO:0000256" key="4">
    <source>
        <dbReference type="ARBA" id="ARBA00022801"/>
    </source>
</evidence>
<evidence type="ECO:0000256" key="7">
    <source>
        <dbReference type="ARBA" id="ARBA00023125"/>
    </source>
</evidence>
<dbReference type="SUPFAM" id="SSF46785">
    <property type="entry name" value="Winged helix' DNA-binding domain"/>
    <property type="match status" value="1"/>
</dbReference>
<comment type="catalytic activity">
    <reaction evidence="9">
        <text>Couples ATP hydrolysis with the unwinding of duplex DNA by translocating in the 3'-5' direction.</text>
        <dbReference type="EC" id="5.6.2.4"/>
    </reaction>
</comment>
<dbReference type="InterPro" id="IPR036390">
    <property type="entry name" value="WH_DNA-bd_sf"/>
</dbReference>
<dbReference type="PROSITE" id="PS00690">
    <property type="entry name" value="DEAH_ATP_HELICASE"/>
    <property type="match status" value="1"/>
</dbReference>
<keyword evidence="5" id="KW-0347">Helicase</keyword>
<dbReference type="InterPro" id="IPR027417">
    <property type="entry name" value="P-loop_NTPase"/>
</dbReference>
<dbReference type="GO" id="GO:0003677">
    <property type="term" value="F:DNA binding"/>
    <property type="evidence" value="ECO:0007669"/>
    <property type="project" value="UniProtKB-KW"/>
</dbReference>
<evidence type="ECO:0000256" key="9">
    <source>
        <dbReference type="ARBA" id="ARBA00034617"/>
    </source>
</evidence>
<dbReference type="GO" id="GO:0016787">
    <property type="term" value="F:hydrolase activity"/>
    <property type="evidence" value="ECO:0007669"/>
    <property type="project" value="UniProtKB-KW"/>
</dbReference>
<dbReference type="SUPFAM" id="SSF52540">
    <property type="entry name" value="P-loop containing nucleoside triphosphate hydrolases"/>
    <property type="match status" value="1"/>
</dbReference>
<evidence type="ECO:0000256" key="8">
    <source>
        <dbReference type="ARBA" id="ARBA00023235"/>
    </source>
</evidence>
<evidence type="ECO:0000256" key="11">
    <source>
        <dbReference type="ARBA" id="ARBA00044535"/>
    </source>
</evidence>
<keyword evidence="2" id="KW-0479">Metal-binding</keyword>
<evidence type="ECO:0000313" key="16">
    <source>
        <dbReference type="EMBL" id="XAY03461.1"/>
    </source>
</evidence>
<keyword evidence="4" id="KW-0378">Hydrolase</keyword>
<dbReference type="RefSeq" id="WP_354700017.1">
    <property type="nucleotide sequence ID" value="NZ_CP114014.1"/>
</dbReference>
<sequence length="636" mass="66443">MDLHRALEQHFGFDRFRPGQEQAARAALAGRDTLVVMPTGAGKSLCYQLPALMRPDLTLVVSPLVSLMADQVQALERVAGGRSPVAALLNAQQDARANDAALRAAVAGELRMLYVAPERLAAPSVVRALARAKIGLFVVDEAHCVSQWGHDFRPDYFRLADAARWLKADAIIASTATATPAVAADIVERLQLREPVRVATGFDRPNLAFGVVPCASKAVRHRRLVAALDEPGATPAIVYAGTRLGCDTIADDLTRALGRPVDAYHAGLARDDRAAVQQRFMSGRTDVVVATNAFGMGVDKADVRTVVHATVPPSLEAYYQEAGRAGRDGAPARALLLAAPQDQGLHVFFVEQAQVPDALLQDLAGRVVAAAVDGRYELPLASLSGRADAARLKAIVGALAQVGVLQPVPAPIDRVRGRLLAPLDAAALAAARELMAAAEAARWAQYRAIWAFAEGSRCRRQALLDHFGDDRPPAAAAGACCDVCDRGVVPAAVRAAGDAPPPGAGRASRGPGRSGTAARPRAAPAAGPELDAAIMGVVTTAQPPVGRTRAVEILRGGRSAAIRRHSYDGLPAYGTYGHLSDADVLGRVDALLAAGALAAGGGMYPKLHAEPLALRARVRPGDLAQGARSPGSVARP</sequence>
<dbReference type="InterPro" id="IPR032284">
    <property type="entry name" value="RecQ_Zn-bd"/>
</dbReference>